<dbReference type="SUPFAM" id="SSF63748">
    <property type="entry name" value="Tudor/PWWP/MBT"/>
    <property type="match status" value="1"/>
</dbReference>
<dbReference type="AlphaFoldDB" id="A0A5B8MXD8"/>
<name>A0A5B8MXD8_9CHLO</name>
<dbReference type="EMBL" id="CP031050">
    <property type="protein sequence ID" value="QDZ25468.1"/>
    <property type="molecule type" value="Genomic_DNA"/>
</dbReference>
<feature type="region of interest" description="Disordered" evidence="1">
    <location>
        <begin position="180"/>
        <end position="251"/>
    </location>
</feature>
<evidence type="ECO:0000259" key="2">
    <source>
        <dbReference type="PROSITE" id="PS50812"/>
    </source>
</evidence>
<feature type="compositionally biased region" description="Basic and acidic residues" evidence="1">
    <location>
        <begin position="180"/>
        <end position="204"/>
    </location>
</feature>
<dbReference type="Pfam" id="PF00855">
    <property type="entry name" value="PWWP"/>
    <property type="match status" value="1"/>
</dbReference>
<accession>A0A5B8MXD8</accession>
<feature type="domain" description="PWWP" evidence="2">
    <location>
        <begin position="20"/>
        <end position="109"/>
    </location>
</feature>
<dbReference type="InterPro" id="IPR000313">
    <property type="entry name" value="PWWP_dom"/>
</dbReference>
<organism evidence="3 4">
    <name type="scientific">Chloropicon primus</name>
    <dbReference type="NCBI Taxonomy" id="1764295"/>
    <lineage>
        <taxon>Eukaryota</taxon>
        <taxon>Viridiplantae</taxon>
        <taxon>Chlorophyta</taxon>
        <taxon>Chloropicophyceae</taxon>
        <taxon>Chloropicales</taxon>
        <taxon>Chloropicaceae</taxon>
        <taxon>Chloropicon</taxon>
    </lineage>
</organism>
<evidence type="ECO:0000313" key="4">
    <source>
        <dbReference type="Proteomes" id="UP000316726"/>
    </source>
</evidence>
<dbReference type="Gene3D" id="2.30.30.140">
    <property type="match status" value="1"/>
</dbReference>
<gene>
    <name evidence="3" type="ORF">A3770_17p79860</name>
</gene>
<sequence>MTDGERGKGQSSTSSSEIHDGDLVLCELKPFPMWPAQVIPLDLSKLVLGLDKADVLKVQEDHRAKLRMNKKSTETFLVRFYGDGSWEFVQKGMMKLWCDSSRNDKTIEGAVKKLHRMKDESSKKLYLQAVSEITYCAYKHRVKPSQDKLTALRRDLARRRKETGVEIDLDLLDVRDHMKEGLESSKPKPKLTSDKKGQRPEQREHKKRANQNHRGGGKENKVTVKVKGCKRPHKAADDPVPAPPAKKKKSTLVGMMLQPAMEFWSKATKRAAPAGPPSQAPASDACSDEAGKVSPTAILDQELKAVAKRKKEQEDTKKRVLNALREKSKSTESDDAKVLAKLIKDVVEATG</sequence>
<feature type="region of interest" description="Disordered" evidence="1">
    <location>
        <begin position="267"/>
        <end position="293"/>
    </location>
</feature>
<dbReference type="CDD" id="cd05162">
    <property type="entry name" value="PWWP"/>
    <property type="match status" value="1"/>
</dbReference>
<proteinExistence type="predicted"/>
<evidence type="ECO:0000256" key="1">
    <source>
        <dbReference type="SAM" id="MobiDB-lite"/>
    </source>
</evidence>
<protein>
    <recommendedName>
        <fullName evidence="2">PWWP domain-containing protein</fullName>
    </recommendedName>
</protein>
<keyword evidence="4" id="KW-1185">Reference proteome</keyword>
<dbReference type="Proteomes" id="UP000316726">
    <property type="component" value="Chromosome 17"/>
</dbReference>
<evidence type="ECO:0000313" key="3">
    <source>
        <dbReference type="EMBL" id="QDZ25468.1"/>
    </source>
</evidence>
<dbReference type="PROSITE" id="PS50812">
    <property type="entry name" value="PWWP"/>
    <property type="match status" value="1"/>
</dbReference>
<reference evidence="3 4" key="1">
    <citation type="submission" date="2018-07" db="EMBL/GenBank/DDBJ databases">
        <title>The complete nuclear genome of the prasinophyte Chloropicon primus (CCMP1205).</title>
        <authorList>
            <person name="Pombert J.-F."/>
            <person name="Otis C."/>
            <person name="Turmel M."/>
            <person name="Lemieux C."/>
        </authorList>
    </citation>
    <scope>NUCLEOTIDE SEQUENCE [LARGE SCALE GENOMIC DNA]</scope>
    <source>
        <strain evidence="3 4">CCMP1205</strain>
    </source>
</reference>